<dbReference type="Proteomes" id="UP000325218">
    <property type="component" value="Unassembled WGS sequence"/>
</dbReference>
<dbReference type="GO" id="GO:0004519">
    <property type="term" value="F:endonuclease activity"/>
    <property type="evidence" value="ECO:0007669"/>
    <property type="project" value="UniProtKB-KW"/>
</dbReference>
<keyword evidence="3" id="KW-0540">Nuclease</keyword>
<dbReference type="RefSeq" id="WP_148456817.1">
    <property type="nucleotide sequence ID" value="NZ_VSDO01000005.1"/>
</dbReference>
<keyword evidence="5" id="KW-0378">Hydrolase</keyword>
<evidence type="ECO:0000256" key="6">
    <source>
        <dbReference type="ARBA" id="ARBA00022884"/>
    </source>
</evidence>
<dbReference type="InterPro" id="IPR038570">
    <property type="entry name" value="HicA_sf"/>
</dbReference>
<reference evidence="8 9" key="1">
    <citation type="submission" date="2019-08" db="EMBL/GenBank/DDBJ databases">
        <title>Genome sequencing of Paenibacillus faecis DSM 23593(T).</title>
        <authorList>
            <person name="Kook J.-K."/>
            <person name="Park S.-N."/>
            <person name="Lim Y.K."/>
        </authorList>
    </citation>
    <scope>NUCLEOTIDE SEQUENCE [LARGE SCALE GENOMIC DNA]</scope>
    <source>
        <strain evidence="8 9">DSM 23593</strain>
    </source>
</reference>
<keyword evidence="7" id="KW-0346">Stress response</keyword>
<dbReference type="GO" id="GO:0016787">
    <property type="term" value="F:hydrolase activity"/>
    <property type="evidence" value="ECO:0007669"/>
    <property type="project" value="UniProtKB-KW"/>
</dbReference>
<evidence type="ECO:0000313" key="8">
    <source>
        <dbReference type="EMBL" id="TYA10805.1"/>
    </source>
</evidence>
<evidence type="ECO:0000256" key="5">
    <source>
        <dbReference type="ARBA" id="ARBA00022801"/>
    </source>
</evidence>
<keyword evidence="6" id="KW-0694">RNA-binding</keyword>
<dbReference type="AlphaFoldDB" id="A0A5D0CNI3"/>
<keyword evidence="4" id="KW-0255">Endonuclease</keyword>
<evidence type="ECO:0000313" key="9">
    <source>
        <dbReference type="Proteomes" id="UP000325218"/>
    </source>
</evidence>
<organism evidence="8 9">
    <name type="scientific">Paenibacillus faecis</name>
    <dbReference type="NCBI Taxonomy" id="862114"/>
    <lineage>
        <taxon>Bacteria</taxon>
        <taxon>Bacillati</taxon>
        <taxon>Bacillota</taxon>
        <taxon>Bacilli</taxon>
        <taxon>Bacillales</taxon>
        <taxon>Paenibacillaceae</taxon>
        <taxon>Paenibacillus</taxon>
    </lineage>
</organism>
<accession>A0A5D0CNI3</accession>
<keyword evidence="2" id="KW-1277">Toxin-antitoxin system</keyword>
<evidence type="ECO:0000256" key="7">
    <source>
        <dbReference type="ARBA" id="ARBA00023016"/>
    </source>
</evidence>
<dbReference type="SUPFAM" id="SSF54786">
    <property type="entry name" value="YcfA/nrd intein domain"/>
    <property type="match status" value="1"/>
</dbReference>
<comment type="caution">
    <text evidence="8">The sequence shown here is derived from an EMBL/GenBank/DDBJ whole genome shotgun (WGS) entry which is preliminary data.</text>
</comment>
<keyword evidence="9" id="KW-1185">Reference proteome</keyword>
<proteinExistence type="inferred from homology"/>
<dbReference type="InterPro" id="IPR012933">
    <property type="entry name" value="HicA_mRNA_interferase"/>
</dbReference>
<evidence type="ECO:0000256" key="1">
    <source>
        <dbReference type="ARBA" id="ARBA00006620"/>
    </source>
</evidence>
<evidence type="ECO:0000256" key="4">
    <source>
        <dbReference type="ARBA" id="ARBA00022759"/>
    </source>
</evidence>
<evidence type="ECO:0000256" key="3">
    <source>
        <dbReference type="ARBA" id="ARBA00022722"/>
    </source>
</evidence>
<dbReference type="Pfam" id="PF07927">
    <property type="entry name" value="HicA_toxin"/>
    <property type="match status" value="1"/>
</dbReference>
<dbReference type="GO" id="GO:0003729">
    <property type="term" value="F:mRNA binding"/>
    <property type="evidence" value="ECO:0007669"/>
    <property type="project" value="InterPro"/>
</dbReference>
<gene>
    <name evidence="8" type="ORF">FRY98_23810</name>
</gene>
<name>A0A5D0CNI3_9BACL</name>
<evidence type="ECO:0000256" key="2">
    <source>
        <dbReference type="ARBA" id="ARBA00022649"/>
    </source>
</evidence>
<protein>
    <submittedName>
        <fullName evidence="8">Addiction module toxin, HicA family</fullName>
    </submittedName>
</protein>
<dbReference type="Gene3D" id="3.30.920.30">
    <property type="entry name" value="Hypothetical protein"/>
    <property type="match status" value="1"/>
</dbReference>
<dbReference type="EMBL" id="VSDO01000005">
    <property type="protein sequence ID" value="TYA10805.1"/>
    <property type="molecule type" value="Genomic_DNA"/>
</dbReference>
<sequence length="69" mass="8478">MKGLSSREVIKIIEADGWYYIRATGDRYQFKHPRRRRLIYERSLYISGYFRLCRRRHLRRVSGPSRCIN</sequence>
<dbReference type="OrthoDB" id="9811409at2"/>
<comment type="similarity">
    <text evidence="1">Belongs to the HicA mRNA interferase family.</text>
</comment>